<dbReference type="EMBL" id="JACGWM010000002">
    <property type="protein sequence ID" value="KAL0390852.1"/>
    <property type="molecule type" value="Genomic_DNA"/>
</dbReference>
<feature type="chain" id="PRO_5043621216" evidence="1">
    <location>
        <begin position="29"/>
        <end position="163"/>
    </location>
</feature>
<dbReference type="PANTHER" id="PTHR31683:SF120">
    <property type="entry name" value="PECTATE LYASE 20-RELATED"/>
    <property type="match status" value="1"/>
</dbReference>
<dbReference type="InterPro" id="IPR012334">
    <property type="entry name" value="Pectin_lyas_fold"/>
</dbReference>
<reference evidence="2" key="2">
    <citation type="journal article" date="2024" name="Plant">
        <title>Genomic evolution and insights into agronomic trait innovations of Sesamum species.</title>
        <authorList>
            <person name="Miao H."/>
            <person name="Wang L."/>
            <person name="Qu L."/>
            <person name="Liu H."/>
            <person name="Sun Y."/>
            <person name="Le M."/>
            <person name="Wang Q."/>
            <person name="Wei S."/>
            <person name="Zheng Y."/>
            <person name="Lin W."/>
            <person name="Duan Y."/>
            <person name="Cao H."/>
            <person name="Xiong S."/>
            <person name="Wang X."/>
            <person name="Wei L."/>
            <person name="Li C."/>
            <person name="Ma Q."/>
            <person name="Ju M."/>
            <person name="Zhao R."/>
            <person name="Li G."/>
            <person name="Mu C."/>
            <person name="Tian Q."/>
            <person name="Mei H."/>
            <person name="Zhang T."/>
            <person name="Gao T."/>
            <person name="Zhang H."/>
        </authorList>
    </citation>
    <scope>NUCLEOTIDE SEQUENCE</scope>
    <source>
        <strain evidence="2">KEN8</strain>
    </source>
</reference>
<feature type="signal peptide" evidence="1">
    <location>
        <begin position="1"/>
        <end position="28"/>
    </location>
</feature>
<organism evidence="2">
    <name type="scientific">Sesamum calycinum</name>
    <dbReference type="NCBI Taxonomy" id="2727403"/>
    <lineage>
        <taxon>Eukaryota</taxon>
        <taxon>Viridiplantae</taxon>
        <taxon>Streptophyta</taxon>
        <taxon>Embryophyta</taxon>
        <taxon>Tracheophyta</taxon>
        <taxon>Spermatophyta</taxon>
        <taxon>Magnoliopsida</taxon>
        <taxon>eudicotyledons</taxon>
        <taxon>Gunneridae</taxon>
        <taxon>Pentapetalae</taxon>
        <taxon>asterids</taxon>
        <taxon>lamiids</taxon>
        <taxon>Lamiales</taxon>
        <taxon>Pedaliaceae</taxon>
        <taxon>Sesamum</taxon>
    </lineage>
</organism>
<evidence type="ECO:0000313" key="2">
    <source>
        <dbReference type="EMBL" id="KAL0390852.1"/>
    </source>
</evidence>
<dbReference type="Gene3D" id="2.160.20.10">
    <property type="entry name" value="Single-stranded right-handed beta-helix, Pectin lyase-like"/>
    <property type="match status" value="1"/>
</dbReference>
<dbReference type="InterPro" id="IPR011050">
    <property type="entry name" value="Pectin_lyase_fold/virulence"/>
</dbReference>
<comment type="caution">
    <text evidence="2">The sequence shown here is derived from an EMBL/GenBank/DDBJ whole genome shotgun (WGS) entry which is preliminary data.</text>
</comment>
<dbReference type="InterPro" id="IPR045032">
    <property type="entry name" value="PEL"/>
</dbReference>
<dbReference type="GO" id="GO:0030570">
    <property type="term" value="F:pectate lyase activity"/>
    <property type="evidence" value="ECO:0007669"/>
    <property type="project" value="InterPro"/>
</dbReference>
<dbReference type="SUPFAM" id="SSF51126">
    <property type="entry name" value="Pectin lyase-like"/>
    <property type="match status" value="1"/>
</dbReference>
<sequence length="163" mass="17941">MAVSLRLISLSVFLTALLFVNAIARSESSEESRQLKSLTNSTTAERLEEFKHEDAVDDPEAVAAMVDMAIRNNTERRKLGFFSCGTGNPMDDCWRCDRNWMRNRRRLADCAIGFGRNAVGGRDGRYYVVSDPGDDDPSTPGLALCATPSFKIAHSGLSSSATW</sequence>
<keyword evidence="2" id="KW-0456">Lyase</keyword>
<dbReference type="AlphaFoldDB" id="A0AAW2SEW9"/>
<proteinExistence type="predicted"/>
<accession>A0AAW2SEW9</accession>
<protein>
    <submittedName>
        <fullName evidence="2">Pectate lyase 14</fullName>
    </submittedName>
</protein>
<keyword evidence="1" id="KW-0732">Signal</keyword>
<gene>
    <name evidence="2" type="ORF">Scaly_0442300</name>
</gene>
<evidence type="ECO:0000256" key="1">
    <source>
        <dbReference type="SAM" id="SignalP"/>
    </source>
</evidence>
<name>A0AAW2SEW9_9LAMI</name>
<reference evidence="2" key="1">
    <citation type="submission" date="2020-06" db="EMBL/GenBank/DDBJ databases">
        <authorList>
            <person name="Li T."/>
            <person name="Hu X."/>
            <person name="Zhang T."/>
            <person name="Song X."/>
            <person name="Zhang H."/>
            <person name="Dai N."/>
            <person name="Sheng W."/>
            <person name="Hou X."/>
            <person name="Wei L."/>
        </authorList>
    </citation>
    <scope>NUCLEOTIDE SEQUENCE</scope>
    <source>
        <strain evidence="2">KEN8</strain>
        <tissue evidence="2">Leaf</tissue>
    </source>
</reference>
<dbReference type="PANTHER" id="PTHR31683">
    <property type="entry name" value="PECTATE LYASE 18-RELATED"/>
    <property type="match status" value="1"/>
</dbReference>